<evidence type="ECO:0000313" key="7">
    <source>
        <dbReference type="EMBL" id="GGA92329.1"/>
    </source>
</evidence>
<evidence type="ECO:0000256" key="5">
    <source>
        <dbReference type="HAMAP-Rule" id="MF_01984"/>
    </source>
</evidence>
<gene>
    <name evidence="5 7" type="primary">ubiX</name>
    <name evidence="7" type="ORF">GCM10007414_01220</name>
</gene>
<feature type="binding site" evidence="5">
    <location>
        <begin position="12"/>
        <end position="14"/>
    </location>
    <ligand>
        <name>FMN</name>
        <dbReference type="ChEBI" id="CHEBI:58210"/>
    </ligand>
</feature>
<dbReference type="EC" id="2.5.1.129" evidence="5"/>
<dbReference type="HAMAP" id="MF_01984">
    <property type="entry name" value="ubiX_pad"/>
    <property type="match status" value="1"/>
</dbReference>
<protein>
    <recommendedName>
        <fullName evidence="5">Flavin prenyltransferase UbiX</fullName>
        <ecNumber evidence="5">2.5.1.129</ecNumber>
    </recommendedName>
</protein>
<evidence type="ECO:0000259" key="6">
    <source>
        <dbReference type="Pfam" id="PF02441"/>
    </source>
</evidence>
<dbReference type="Gene3D" id="3.40.50.1950">
    <property type="entry name" value="Flavin prenyltransferase-like"/>
    <property type="match status" value="1"/>
</dbReference>
<feature type="binding site" evidence="5">
    <location>
        <position position="184"/>
    </location>
    <ligand>
        <name>dimethylallyl phosphate</name>
        <dbReference type="ChEBI" id="CHEBI:88052"/>
    </ligand>
</feature>
<dbReference type="InterPro" id="IPR004507">
    <property type="entry name" value="UbiX-like"/>
</dbReference>
<dbReference type="Pfam" id="PF02441">
    <property type="entry name" value="Flavoprotein"/>
    <property type="match status" value="1"/>
</dbReference>
<evidence type="ECO:0000256" key="3">
    <source>
        <dbReference type="ARBA" id="ARBA00022643"/>
    </source>
</evidence>
<comment type="caution">
    <text evidence="5">Lacks conserved residue(s) required for the propagation of feature annotation.</text>
</comment>
<keyword evidence="1 5" id="KW-0637">Prenyltransferase</keyword>
<evidence type="ECO:0000313" key="8">
    <source>
        <dbReference type="Proteomes" id="UP000651977"/>
    </source>
</evidence>
<dbReference type="Proteomes" id="UP000651977">
    <property type="component" value="Unassembled WGS sequence"/>
</dbReference>
<name>A0ABQ1HUK5_9ALTE</name>
<keyword evidence="3 5" id="KW-0288">FMN</keyword>
<keyword evidence="4 5" id="KW-0808">Transferase</keyword>
<dbReference type="InterPro" id="IPR036551">
    <property type="entry name" value="Flavin_trans-like"/>
</dbReference>
<accession>A0ABQ1HUK5</accession>
<evidence type="ECO:0000256" key="4">
    <source>
        <dbReference type="ARBA" id="ARBA00022679"/>
    </source>
</evidence>
<comment type="function">
    <text evidence="5">Flavin prenyltransferase that catalyzes the synthesis of the prenylated FMN cofactor (prenyl-FMN) for 4-hydroxy-3-polyprenylbenzoic acid decarboxylase UbiD. The prenyltransferase is metal-independent and links a dimethylallyl moiety from dimethylallyl monophosphate (DMAP) to the flavin N5 and C6 atoms of FMN.</text>
</comment>
<dbReference type="NCBIfam" id="NF004685">
    <property type="entry name" value="PRK06029.1"/>
    <property type="match status" value="1"/>
</dbReference>
<sequence length="205" mass="22563">MKNKEITLAITGASGAPYALCLLEHLVQRDFNIHLLVSSAAKVVLATEVDEQWPSSSEKAQAFFQQRFNAEPEQIVMPGKNDWFSAVASGSAAPKQMIVCPCSMGTLASIAMGMSDTLLERAADVVIKEKGQLILVPREMPYSVIHLENMLKLAKLGVEIFPASPGFYHQPETIQDLVEHVVSRILDHLGIDNDLSTRWGYAKNQ</sequence>
<comment type="catalytic activity">
    <reaction evidence="5">
        <text>dimethylallyl phosphate + FMNH2 = prenylated FMNH2 + phosphate</text>
        <dbReference type="Rhea" id="RHEA:37743"/>
        <dbReference type="ChEBI" id="CHEBI:43474"/>
        <dbReference type="ChEBI" id="CHEBI:57618"/>
        <dbReference type="ChEBI" id="CHEBI:87467"/>
        <dbReference type="ChEBI" id="CHEBI:88052"/>
        <dbReference type="EC" id="2.5.1.129"/>
    </reaction>
</comment>
<evidence type="ECO:0000256" key="2">
    <source>
        <dbReference type="ARBA" id="ARBA00022630"/>
    </source>
</evidence>
<dbReference type="NCBIfam" id="TIGR00421">
    <property type="entry name" value="ubiX_pad"/>
    <property type="match status" value="1"/>
</dbReference>
<keyword evidence="8" id="KW-1185">Reference proteome</keyword>
<reference evidence="8" key="1">
    <citation type="journal article" date="2019" name="Int. J. Syst. Evol. Microbiol.">
        <title>The Global Catalogue of Microorganisms (GCM) 10K type strain sequencing project: providing services to taxonomists for standard genome sequencing and annotation.</title>
        <authorList>
            <consortium name="The Broad Institute Genomics Platform"/>
            <consortium name="The Broad Institute Genome Sequencing Center for Infectious Disease"/>
            <person name="Wu L."/>
            <person name="Ma J."/>
        </authorList>
    </citation>
    <scope>NUCLEOTIDE SEQUENCE [LARGE SCALE GENOMIC DNA]</scope>
    <source>
        <strain evidence="8">CGMCC 1.10131</strain>
    </source>
</reference>
<dbReference type="PANTHER" id="PTHR43374">
    <property type="entry name" value="FLAVIN PRENYLTRANSFERASE"/>
    <property type="match status" value="1"/>
</dbReference>
<feature type="domain" description="Flavoprotein" evidence="6">
    <location>
        <begin position="4"/>
        <end position="189"/>
    </location>
</feature>
<proteinExistence type="inferred from homology"/>
<feature type="binding site" evidence="5">
    <location>
        <position position="138"/>
    </location>
    <ligand>
        <name>FMN</name>
        <dbReference type="ChEBI" id="CHEBI:58210"/>
    </ligand>
</feature>
<feature type="binding site" evidence="5">
    <location>
        <position position="38"/>
    </location>
    <ligand>
        <name>FMN</name>
        <dbReference type="ChEBI" id="CHEBI:58210"/>
    </ligand>
</feature>
<feature type="binding site" evidence="5">
    <location>
        <position position="168"/>
    </location>
    <ligand>
        <name>dimethylallyl phosphate</name>
        <dbReference type="ChEBI" id="CHEBI:88052"/>
    </ligand>
</feature>
<dbReference type="InterPro" id="IPR003382">
    <property type="entry name" value="Flavoprotein"/>
</dbReference>
<keyword evidence="2 5" id="KW-0285">Flavoprotein</keyword>
<organism evidence="7 8">
    <name type="scientific">Agarivorans gilvus</name>
    <dbReference type="NCBI Taxonomy" id="680279"/>
    <lineage>
        <taxon>Bacteria</taxon>
        <taxon>Pseudomonadati</taxon>
        <taxon>Pseudomonadota</taxon>
        <taxon>Gammaproteobacteria</taxon>
        <taxon>Alteromonadales</taxon>
        <taxon>Alteromonadaceae</taxon>
        <taxon>Agarivorans</taxon>
    </lineage>
</organism>
<dbReference type="PANTHER" id="PTHR43374:SF1">
    <property type="entry name" value="FLAVIN PRENYLTRANSFERASE PAD1, MITOCHONDRIAL"/>
    <property type="match status" value="1"/>
</dbReference>
<comment type="similarity">
    <text evidence="5">Belongs to the UbiX/PAD1 family.</text>
</comment>
<dbReference type="SUPFAM" id="SSF52507">
    <property type="entry name" value="Homo-oligomeric flavin-containing Cys decarboxylases, HFCD"/>
    <property type="match status" value="1"/>
</dbReference>
<feature type="binding site" evidence="5">
    <location>
        <begin position="103"/>
        <end position="106"/>
    </location>
    <ligand>
        <name>FMN</name>
        <dbReference type="ChEBI" id="CHEBI:58210"/>
    </ligand>
</feature>
<evidence type="ECO:0000256" key="1">
    <source>
        <dbReference type="ARBA" id="ARBA00022602"/>
    </source>
</evidence>
<dbReference type="EMBL" id="BMDY01000001">
    <property type="protein sequence ID" value="GGA92329.1"/>
    <property type="molecule type" value="Genomic_DNA"/>
</dbReference>
<comment type="caution">
    <text evidence="7">The sequence shown here is derived from an EMBL/GenBank/DDBJ whole genome shotgun (WGS) entry which is preliminary data.</text>
</comment>
<dbReference type="RefSeq" id="WP_055731737.1">
    <property type="nucleotide sequence ID" value="NZ_BMDY01000001.1"/>
</dbReference>